<evidence type="ECO:0000256" key="6">
    <source>
        <dbReference type="ARBA" id="ARBA00023077"/>
    </source>
</evidence>
<evidence type="ECO:0000256" key="1">
    <source>
        <dbReference type="ARBA" id="ARBA00004571"/>
    </source>
</evidence>
<dbReference type="GO" id="GO:0015344">
    <property type="term" value="F:siderophore uptake transmembrane transporter activity"/>
    <property type="evidence" value="ECO:0007669"/>
    <property type="project" value="TreeGrafter"/>
</dbReference>
<dbReference type="PANTHER" id="PTHR32552">
    <property type="entry name" value="FERRICHROME IRON RECEPTOR-RELATED"/>
    <property type="match status" value="1"/>
</dbReference>
<evidence type="ECO:0000256" key="5">
    <source>
        <dbReference type="ARBA" id="ARBA00022692"/>
    </source>
</evidence>
<keyword evidence="15" id="KW-1185">Reference proteome</keyword>
<dbReference type="InterPro" id="IPR012910">
    <property type="entry name" value="Plug_dom"/>
</dbReference>
<dbReference type="GO" id="GO:0015891">
    <property type="term" value="P:siderophore transport"/>
    <property type="evidence" value="ECO:0007669"/>
    <property type="project" value="InterPro"/>
</dbReference>
<dbReference type="RefSeq" id="WP_309488265.1">
    <property type="nucleotide sequence ID" value="NZ_JAENIG010000001.1"/>
</dbReference>
<comment type="subcellular location">
    <subcellularLocation>
        <location evidence="1 10">Cell outer membrane</location>
        <topology evidence="1 10">Multi-pass membrane protein</topology>
    </subcellularLocation>
</comment>
<dbReference type="InterPro" id="IPR036942">
    <property type="entry name" value="Beta-barrel_TonB_sf"/>
</dbReference>
<keyword evidence="9 10" id="KW-0998">Cell outer membrane</keyword>
<evidence type="ECO:0000313" key="14">
    <source>
        <dbReference type="EMBL" id="MBK1853669.1"/>
    </source>
</evidence>
<dbReference type="CDD" id="cd01347">
    <property type="entry name" value="ligand_gated_channel"/>
    <property type="match status" value="1"/>
</dbReference>
<keyword evidence="5 10" id="KW-0812">Transmembrane</keyword>
<dbReference type="PANTHER" id="PTHR32552:SF83">
    <property type="entry name" value="BLR3904 PROTEIN"/>
    <property type="match status" value="1"/>
</dbReference>
<dbReference type="GO" id="GO:0009279">
    <property type="term" value="C:cell outer membrane"/>
    <property type="evidence" value="ECO:0007669"/>
    <property type="project" value="UniProtKB-SubCell"/>
</dbReference>
<evidence type="ECO:0000259" key="12">
    <source>
        <dbReference type="Pfam" id="PF00593"/>
    </source>
</evidence>
<keyword evidence="8 14" id="KW-0675">Receptor</keyword>
<dbReference type="SUPFAM" id="SSF56935">
    <property type="entry name" value="Porins"/>
    <property type="match status" value="1"/>
</dbReference>
<dbReference type="InterPro" id="IPR010105">
    <property type="entry name" value="TonB_sidphr_rcpt"/>
</dbReference>
<evidence type="ECO:0000256" key="8">
    <source>
        <dbReference type="ARBA" id="ARBA00023170"/>
    </source>
</evidence>
<evidence type="ECO:0000313" key="15">
    <source>
        <dbReference type="Proteomes" id="UP000634206"/>
    </source>
</evidence>
<comment type="caution">
    <text evidence="14">The sequence shown here is derived from an EMBL/GenBank/DDBJ whole genome shotgun (WGS) entry which is preliminary data.</text>
</comment>
<reference evidence="14" key="1">
    <citation type="submission" date="2021-01" db="EMBL/GenBank/DDBJ databases">
        <title>Modified the classification status of verrucomicrobia.</title>
        <authorList>
            <person name="Feng X."/>
        </authorList>
    </citation>
    <scope>NUCLEOTIDE SEQUENCE</scope>
    <source>
        <strain evidence="14">5K15</strain>
    </source>
</reference>
<evidence type="ECO:0000256" key="4">
    <source>
        <dbReference type="ARBA" id="ARBA00022452"/>
    </source>
</evidence>
<dbReference type="GO" id="GO:0038023">
    <property type="term" value="F:signaling receptor activity"/>
    <property type="evidence" value="ECO:0007669"/>
    <property type="project" value="InterPro"/>
</dbReference>
<gene>
    <name evidence="14" type="ORF">JIN83_01745</name>
</gene>
<dbReference type="NCBIfam" id="TIGR01783">
    <property type="entry name" value="TonB-siderophor"/>
    <property type="match status" value="1"/>
</dbReference>
<evidence type="ECO:0000256" key="9">
    <source>
        <dbReference type="ARBA" id="ARBA00023237"/>
    </source>
</evidence>
<keyword evidence="6 11" id="KW-0798">TonB box</keyword>
<evidence type="ECO:0000259" key="13">
    <source>
        <dbReference type="Pfam" id="PF07715"/>
    </source>
</evidence>
<keyword evidence="4 10" id="KW-1134">Transmembrane beta strand</keyword>
<dbReference type="EMBL" id="JAENIG010000001">
    <property type="protein sequence ID" value="MBK1853669.1"/>
    <property type="molecule type" value="Genomic_DNA"/>
</dbReference>
<keyword evidence="7 10" id="KW-0472">Membrane</keyword>
<dbReference type="Pfam" id="PF07715">
    <property type="entry name" value="Plug"/>
    <property type="match status" value="1"/>
</dbReference>
<evidence type="ECO:0000256" key="11">
    <source>
        <dbReference type="RuleBase" id="RU003357"/>
    </source>
</evidence>
<dbReference type="InterPro" id="IPR037066">
    <property type="entry name" value="Plug_dom_sf"/>
</dbReference>
<dbReference type="Gene3D" id="2.40.170.20">
    <property type="entry name" value="TonB-dependent receptor, beta-barrel domain"/>
    <property type="match status" value="1"/>
</dbReference>
<evidence type="ECO:0000256" key="2">
    <source>
        <dbReference type="ARBA" id="ARBA00009810"/>
    </source>
</evidence>
<proteinExistence type="inferred from homology"/>
<dbReference type="InterPro" id="IPR039426">
    <property type="entry name" value="TonB-dep_rcpt-like"/>
</dbReference>
<keyword evidence="3 10" id="KW-0813">Transport</keyword>
<evidence type="ECO:0000256" key="10">
    <source>
        <dbReference type="PROSITE-ProRule" id="PRU01360"/>
    </source>
</evidence>
<dbReference type="Pfam" id="PF00593">
    <property type="entry name" value="TonB_dep_Rec_b-barrel"/>
    <property type="match status" value="1"/>
</dbReference>
<sequence>MNRPPVSSRELLALATFASIANGTAQENTNNDKRLDETVINANGEQPVNVKQLSGDKNTAPLLDTPQTFNVVPEKVFNQQSARNLTDVLKNTPGISFNAGENGFAASQDNFSLRGTDASGSIYVDGIRDSGSYTRDIYNIEQVEIAKGAAADNGRGGSGGYVNMITKTARAEDFFRGTTSFGYAPSGGDGLFRQTFDWNKMTGTSPLGETAFRLNAIFQDGGVYGRDVAELNSWGLAPSVTFGLGSQTEISFAFQHYETRDRPDWGVPAAFVDGTINYDSSIGESNRNNYYGLSSDYDDTTTDSFTAIIRHEFESGARLTNTSRISKTTRDAIFTVPADYDPVNREVSTRQLGYGRENTLFANQTNFSYEFETGNLKHSVSTGLELSIEKSEADRFDTVTDPGTGAPVSVDGSFPDRANGNFLGAPTQFSEVRIDTVAAYFYDTVEINKQWQVTGGLRLEHYRLDLENNPESAGIPSFKNDDTYLTGKLGVVYKPQENGSIYGAVGLSALPPGAYLSNPDVSRTGDNAFPGAGGGVNNPDADTQQNWNFEIGTKWDFFDGRLSTTAALFHTNRRNIVISDGRGGTIGEGEQNLTGIELGVAGKITDKWTVYGGFLAMTSERNHFDDYRNSSGRPEGDLADRYNVDGDELAFTPNYSANLWTTYDFGNGLTIGGGLQYVGSSYVGRTDDHDRIIPNGVAGKLPSYIVFNALASYEVNDNVTLRLNVDNVFDEVYAVSTNWSASRAALGAPRTFTLSAEWEF</sequence>
<accession>A0AAE2SA06</accession>
<dbReference type="AlphaFoldDB" id="A0AAE2SA06"/>
<feature type="domain" description="TonB-dependent receptor plug" evidence="13">
    <location>
        <begin position="62"/>
        <end position="160"/>
    </location>
</feature>
<comment type="similarity">
    <text evidence="2 10 11">Belongs to the TonB-dependent receptor family.</text>
</comment>
<organism evidence="14 15">
    <name type="scientific">Oceaniferula flava</name>
    <dbReference type="NCBI Taxonomy" id="2800421"/>
    <lineage>
        <taxon>Bacteria</taxon>
        <taxon>Pseudomonadati</taxon>
        <taxon>Verrucomicrobiota</taxon>
        <taxon>Verrucomicrobiia</taxon>
        <taxon>Verrucomicrobiales</taxon>
        <taxon>Verrucomicrobiaceae</taxon>
        <taxon>Oceaniferula</taxon>
    </lineage>
</organism>
<dbReference type="InterPro" id="IPR000531">
    <property type="entry name" value="Beta-barrel_TonB"/>
</dbReference>
<evidence type="ECO:0000256" key="3">
    <source>
        <dbReference type="ARBA" id="ARBA00022448"/>
    </source>
</evidence>
<feature type="domain" description="TonB-dependent receptor-like beta-barrel" evidence="12">
    <location>
        <begin position="254"/>
        <end position="728"/>
    </location>
</feature>
<name>A0AAE2SA06_9BACT</name>
<protein>
    <submittedName>
        <fullName evidence="14">TonB-dependent siderophore receptor</fullName>
    </submittedName>
</protein>
<evidence type="ECO:0000256" key="7">
    <source>
        <dbReference type="ARBA" id="ARBA00023136"/>
    </source>
</evidence>
<dbReference type="PROSITE" id="PS52016">
    <property type="entry name" value="TONB_DEPENDENT_REC_3"/>
    <property type="match status" value="1"/>
</dbReference>
<dbReference type="Proteomes" id="UP000634206">
    <property type="component" value="Unassembled WGS sequence"/>
</dbReference>
<dbReference type="Gene3D" id="2.170.130.10">
    <property type="entry name" value="TonB-dependent receptor, plug domain"/>
    <property type="match status" value="1"/>
</dbReference>